<organism evidence="1 2">
    <name type="scientific">Novacetimonas hansenii ATCC 23769</name>
    <dbReference type="NCBI Taxonomy" id="714995"/>
    <lineage>
        <taxon>Bacteria</taxon>
        <taxon>Pseudomonadati</taxon>
        <taxon>Pseudomonadota</taxon>
        <taxon>Alphaproteobacteria</taxon>
        <taxon>Acetobacterales</taxon>
        <taxon>Acetobacteraceae</taxon>
        <taxon>Novacetimonas</taxon>
    </lineage>
</organism>
<gene>
    <name evidence="1" type="ORF">GXY_04252</name>
</gene>
<comment type="caution">
    <text evidence="1">The sequence shown here is derived from an EMBL/GenBank/DDBJ whole genome shotgun (WGS) entry which is preliminary data.</text>
</comment>
<dbReference type="EMBL" id="ADTV01000012">
    <property type="protein sequence ID" value="EFG85211.1"/>
    <property type="molecule type" value="Genomic_DNA"/>
</dbReference>
<protein>
    <submittedName>
        <fullName evidence="1">Uncharacterized protein</fullName>
    </submittedName>
</protein>
<dbReference type="HOGENOM" id="CLU_2898333_0_0_5"/>
<evidence type="ECO:0000313" key="2">
    <source>
        <dbReference type="Proteomes" id="UP000006468"/>
    </source>
</evidence>
<evidence type="ECO:0000313" key="1">
    <source>
        <dbReference type="EMBL" id="EFG85211.1"/>
    </source>
</evidence>
<name>D5QCJ7_NOVHA</name>
<sequence>MPCAALWSYEAGNTGHGAMNPYPVGIGMTHVSEGTNAASDVVEDWPCQMRQPGCCDNITDLS</sequence>
<proteinExistence type="predicted"/>
<dbReference type="Proteomes" id="UP000006468">
    <property type="component" value="Chromosome"/>
</dbReference>
<dbReference type="AlphaFoldDB" id="D5QCJ7"/>
<reference evidence="1 2" key="1">
    <citation type="journal article" date="2010" name="J. Bacteriol.">
        <title>Genome sequence of a cellulose-producing bacterium, Gluconacetobacter hansenii ATCC 23769.</title>
        <authorList>
            <person name="Iyer P.R."/>
            <person name="Geib S.M."/>
            <person name="Catchmark J."/>
            <person name="Kao T.H."/>
            <person name="Tien M."/>
        </authorList>
    </citation>
    <scope>NUCLEOTIDE SEQUENCE [LARGE SCALE GENOMIC DNA]</scope>
    <source>
        <strain evidence="1 2">ATCC 23769</strain>
    </source>
</reference>
<accession>D5QCJ7</accession>